<evidence type="ECO:0008006" key="6">
    <source>
        <dbReference type="Google" id="ProtNLM"/>
    </source>
</evidence>
<evidence type="ECO:0000313" key="4">
    <source>
        <dbReference type="EMBL" id="WEW60864.1"/>
    </source>
</evidence>
<keyword evidence="3" id="KW-0732">Signal</keyword>
<dbReference type="EMBL" id="CP120630">
    <property type="protein sequence ID" value="WEW60864.1"/>
    <property type="molecule type" value="Genomic_DNA"/>
</dbReference>
<evidence type="ECO:0000256" key="2">
    <source>
        <dbReference type="SAM" id="Phobius"/>
    </source>
</evidence>
<dbReference type="Pfam" id="PF14610">
    <property type="entry name" value="Psg1"/>
    <property type="match status" value="1"/>
</dbReference>
<keyword evidence="2" id="KW-0812">Transmembrane</keyword>
<proteinExistence type="predicted"/>
<feature type="chain" id="PRO_5041901213" description="Mid2 domain-containing protein" evidence="3">
    <location>
        <begin position="22"/>
        <end position="347"/>
    </location>
</feature>
<evidence type="ECO:0000256" key="1">
    <source>
        <dbReference type="SAM" id="MobiDB-lite"/>
    </source>
</evidence>
<protein>
    <recommendedName>
        <fullName evidence="6">Mid2 domain-containing protein</fullName>
    </recommendedName>
</protein>
<feature type="compositionally biased region" description="Basic and acidic residues" evidence="1">
    <location>
        <begin position="298"/>
        <end position="317"/>
    </location>
</feature>
<dbReference type="InterPro" id="IPR028000">
    <property type="entry name" value="Pma1"/>
</dbReference>
<organism evidence="4 5">
    <name type="scientific">Emydomyces testavorans</name>
    <dbReference type="NCBI Taxonomy" id="2070801"/>
    <lineage>
        <taxon>Eukaryota</taxon>
        <taxon>Fungi</taxon>
        <taxon>Dikarya</taxon>
        <taxon>Ascomycota</taxon>
        <taxon>Pezizomycotina</taxon>
        <taxon>Eurotiomycetes</taxon>
        <taxon>Eurotiomycetidae</taxon>
        <taxon>Onygenales</taxon>
        <taxon>Nannizziopsiaceae</taxon>
        <taxon>Emydomyces</taxon>
    </lineage>
</organism>
<dbReference type="Proteomes" id="UP001219355">
    <property type="component" value="Chromosome 4"/>
</dbReference>
<feature type="signal peptide" evidence="3">
    <location>
        <begin position="1"/>
        <end position="21"/>
    </location>
</feature>
<accession>A0AAF0DL73</accession>
<reference evidence="4" key="1">
    <citation type="submission" date="2023-03" db="EMBL/GenBank/DDBJ databases">
        <title>Emydomyces testavorans Genome Sequence.</title>
        <authorList>
            <person name="Hoyer L."/>
        </authorList>
    </citation>
    <scope>NUCLEOTIDE SEQUENCE</scope>
    <source>
        <strain evidence="4">16-2883</strain>
    </source>
</reference>
<sequence length="347" mass="38132">MLWSRYTLLCTLAAALGGSSGVGASAHWEKRQDSIKSESASATTKLPTAAATTDNPATSSHTSGAAQTATATPTTPKSVPETGVATSTQAVPSPEPTDSHVEACHDKNSPSYPFCKPSNGQEVYIGDSYFVTWDVDAFKINSTVQIVLNYVNTTKNEGQVAFTSDRIPNKIGFITIKMDQAWLRDEPRNNLTFLLVNYDLATNDHSTRKTGPTISLTRVPVQHYPPPPPSKPNKLGLMVGLPVALVVVFVISCGLCIGMKKERRIGLGNIMGRRSKGYSGAKSRIERLGGRGRRRDRSIRMDDLEDPDRYTDDPLAHEREDMDRFNEIERSQGNAFRTELAKMKTWR</sequence>
<feature type="compositionally biased region" description="Low complexity" evidence="1">
    <location>
        <begin position="40"/>
        <end position="75"/>
    </location>
</feature>
<feature type="transmembrane region" description="Helical" evidence="2">
    <location>
        <begin position="235"/>
        <end position="257"/>
    </location>
</feature>
<evidence type="ECO:0000313" key="5">
    <source>
        <dbReference type="Proteomes" id="UP001219355"/>
    </source>
</evidence>
<dbReference type="AlphaFoldDB" id="A0AAF0DL73"/>
<feature type="region of interest" description="Disordered" evidence="1">
    <location>
        <begin position="33"/>
        <end position="105"/>
    </location>
</feature>
<name>A0AAF0DL73_9EURO</name>
<evidence type="ECO:0000256" key="3">
    <source>
        <dbReference type="SAM" id="SignalP"/>
    </source>
</evidence>
<keyword evidence="2" id="KW-1133">Transmembrane helix</keyword>
<keyword evidence="2" id="KW-0472">Membrane</keyword>
<keyword evidence="5" id="KW-1185">Reference proteome</keyword>
<feature type="region of interest" description="Disordered" evidence="1">
    <location>
        <begin position="277"/>
        <end position="317"/>
    </location>
</feature>
<gene>
    <name evidence="4" type="ORF">PRK78_006352</name>
</gene>